<organism evidence="1 2">
    <name type="scientific">Stylonychia lemnae</name>
    <name type="common">Ciliate</name>
    <dbReference type="NCBI Taxonomy" id="5949"/>
    <lineage>
        <taxon>Eukaryota</taxon>
        <taxon>Sar</taxon>
        <taxon>Alveolata</taxon>
        <taxon>Ciliophora</taxon>
        <taxon>Intramacronucleata</taxon>
        <taxon>Spirotrichea</taxon>
        <taxon>Stichotrichia</taxon>
        <taxon>Sporadotrichida</taxon>
        <taxon>Oxytrichidae</taxon>
        <taxon>Stylonychinae</taxon>
        <taxon>Stylonychia</taxon>
    </lineage>
</organism>
<accession>A0A078AQN6</accession>
<protein>
    <submittedName>
        <fullName evidence="1">Uncharacterized protein</fullName>
    </submittedName>
</protein>
<keyword evidence="2" id="KW-1185">Reference proteome</keyword>
<dbReference type="InterPro" id="IPR011047">
    <property type="entry name" value="Quinoprotein_ADH-like_sf"/>
</dbReference>
<dbReference type="AlphaFoldDB" id="A0A078AQN6"/>
<sequence length="279" mass="31726">MKTGEELKVVAKYPISHAIYCLIIVQDIVCLGCQQDLKLLDLKTSSIVDFQKSEQPVITILPDQRNQSIIITLSGNGIIQVVDLKTKVLVYRVKAFEKVQCMVNTSTTNKYAFATNKGVIFGFLDTQKGYKYTKDKDEAYLTGQTIDQIAEIDGKLLVTTSHLVQVSDHDTSWGWRNETRYHSTLIDRKTKKEIKFSDEVSFHSMKQVKGRKDLLMAYMNGLCFLDINYLKVTHFYSYGICDLNFTNTFCQVDNGSELKLGIVSYDKKVSAVKVCSLKY</sequence>
<dbReference type="Proteomes" id="UP000039865">
    <property type="component" value="Unassembled WGS sequence"/>
</dbReference>
<evidence type="ECO:0000313" key="2">
    <source>
        <dbReference type="Proteomes" id="UP000039865"/>
    </source>
</evidence>
<dbReference type="SUPFAM" id="SSF50998">
    <property type="entry name" value="Quinoprotein alcohol dehydrogenase-like"/>
    <property type="match status" value="1"/>
</dbReference>
<dbReference type="Gene3D" id="2.130.10.10">
    <property type="entry name" value="YVTN repeat-like/Quinoprotein amine dehydrogenase"/>
    <property type="match status" value="1"/>
</dbReference>
<reference evidence="1 2" key="1">
    <citation type="submission" date="2014-06" db="EMBL/GenBank/DDBJ databases">
        <authorList>
            <person name="Swart Estienne"/>
        </authorList>
    </citation>
    <scope>NUCLEOTIDE SEQUENCE [LARGE SCALE GENOMIC DNA]</scope>
    <source>
        <strain evidence="1 2">130c</strain>
    </source>
</reference>
<dbReference type="InParanoid" id="A0A078AQN6"/>
<name>A0A078AQN6_STYLE</name>
<proteinExistence type="predicted"/>
<evidence type="ECO:0000313" key="1">
    <source>
        <dbReference type="EMBL" id="CDW84509.1"/>
    </source>
</evidence>
<gene>
    <name evidence="1" type="primary">Contig9596.g10264</name>
    <name evidence="1" type="ORF">STYLEM_13573</name>
</gene>
<dbReference type="InterPro" id="IPR015943">
    <property type="entry name" value="WD40/YVTN_repeat-like_dom_sf"/>
</dbReference>
<dbReference type="EMBL" id="CCKQ01012871">
    <property type="protein sequence ID" value="CDW84509.1"/>
    <property type="molecule type" value="Genomic_DNA"/>
</dbReference>